<evidence type="ECO:0000313" key="3">
    <source>
        <dbReference type="EMBL" id="PRX54386.1"/>
    </source>
</evidence>
<proteinExistence type="predicted"/>
<feature type="domain" description="Signal transduction histidine kinase internal region" evidence="2">
    <location>
        <begin position="159"/>
        <end position="237"/>
    </location>
</feature>
<keyword evidence="3" id="KW-0418">Kinase</keyword>
<dbReference type="InterPro" id="IPR050640">
    <property type="entry name" value="Bact_2-comp_sensor_kinase"/>
</dbReference>
<dbReference type="PANTHER" id="PTHR34220">
    <property type="entry name" value="SENSOR HISTIDINE KINASE YPDA"/>
    <property type="match status" value="1"/>
</dbReference>
<dbReference type="GO" id="GO:0000155">
    <property type="term" value="F:phosphorelay sensor kinase activity"/>
    <property type="evidence" value="ECO:0007669"/>
    <property type="project" value="InterPro"/>
</dbReference>
<keyword evidence="3" id="KW-0808">Transferase</keyword>
<name>A0A2T0MA25_9FLAO</name>
<keyword evidence="4" id="KW-1185">Reference proteome</keyword>
<feature type="transmembrane region" description="Helical" evidence="1">
    <location>
        <begin position="45"/>
        <end position="63"/>
    </location>
</feature>
<dbReference type="Pfam" id="PF06580">
    <property type="entry name" value="His_kinase"/>
    <property type="match status" value="1"/>
</dbReference>
<organism evidence="3 4">
    <name type="scientific">Flagellimonas meridianipacifica</name>
    <dbReference type="NCBI Taxonomy" id="1080225"/>
    <lineage>
        <taxon>Bacteria</taxon>
        <taxon>Pseudomonadati</taxon>
        <taxon>Bacteroidota</taxon>
        <taxon>Flavobacteriia</taxon>
        <taxon>Flavobacteriales</taxon>
        <taxon>Flavobacteriaceae</taxon>
        <taxon>Flagellimonas</taxon>
    </lineage>
</organism>
<dbReference type="AlphaFoldDB" id="A0A2T0MA25"/>
<dbReference type="Proteomes" id="UP000237640">
    <property type="component" value="Unassembled WGS sequence"/>
</dbReference>
<feature type="transmembrane region" description="Helical" evidence="1">
    <location>
        <begin position="119"/>
        <end position="140"/>
    </location>
</feature>
<keyword evidence="1" id="KW-0812">Transmembrane</keyword>
<protein>
    <submittedName>
        <fullName evidence="3">Histidine kinase</fullName>
    </submittedName>
</protein>
<evidence type="ECO:0000259" key="2">
    <source>
        <dbReference type="Pfam" id="PF06580"/>
    </source>
</evidence>
<feature type="transmembrane region" description="Helical" evidence="1">
    <location>
        <begin position="68"/>
        <end position="85"/>
    </location>
</feature>
<evidence type="ECO:0000256" key="1">
    <source>
        <dbReference type="SAM" id="Phobius"/>
    </source>
</evidence>
<keyword evidence="1" id="KW-0472">Membrane</keyword>
<dbReference type="GO" id="GO:0016020">
    <property type="term" value="C:membrane"/>
    <property type="evidence" value="ECO:0007669"/>
    <property type="project" value="InterPro"/>
</dbReference>
<keyword evidence="1" id="KW-1133">Transmembrane helix</keyword>
<sequence>MGEGISSHVLFWLILLSSFTLIQFFKDGNDQSLLLLLLQNLKRLPAMLLAVYGFNYYLVPSFYRTKKYILFALSSIALFYFASAFDRLVNVYLYEPLFRKGLFTQESVLEIFSDVDSLFFGYLPALLMATFAMTFTKMAYERNEMEREKLQLQSDKNKAELDALKSQIHPHFLFNTLNNLYALTVQKSDKAPKMVGSLSEMLDYILYKCNEKYVPLENEIELIQNYIELERIRFGDDIVLDCRFDFDRSKHQGLRIAPLLLLSVVENAFKHGASNQVKQPKIEIHLYLKAEFLYFEVKNTKELNSVSDNTGFTKGIGVANLKQQLERLYRDYSFKSRDMGDSYEVKLCINTASSND</sequence>
<accession>A0A2T0MA25</accession>
<gene>
    <name evidence="3" type="ORF">CLV81_2786</name>
</gene>
<feature type="transmembrane region" description="Helical" evidence="1">
    <location>
        <begin position="9"/>
        <end position="25"/>
    </location>
</feature>
<reference evidence="3 4" key="1">
    <citation type="submission" date="2018-03" db="EMBL/GenBank/DDBJ databases">
        <title>Genomic Encyclopedia of Archaeal and Bacterial Type Strains, Phase II (KMG-II): from individual species to whole genera.</title>
        <authorList>
            <person name="Goeker M."/>
        </authorList>
    </citation>
    <scope>NUCLEOTIDE SEQUENCE [LARGE SCALE GENOMIC DNA]</scope>
    <source>
        <strain evidence="3 4">DSM 25027</strain>
    </source>
</reference>
<dbReference type="PANTHER" id="PTHR34220:SF7">
    <property type="entry name" value="SENSOR HISTIDINE KINASE YPDA"/>
    <property type="match status" value="1"/>
</dbReference>
<dbReference type="InterPro" id="IPR010559">
    <property type="entry name" value="Sig_transdc_His_kin_internal"/>
</dbReference>
<comment type="caution">
    <text evidence="3">The sequence shown here is derived from an EMBL/GenBank/DDBJ whole genome shotgun (WGS) entry which is preliminary data.</text>
</comment>
<evidence type="ECO:0000313" key="4">
    <source>
        <dbReference type="Proteomes" id="UP000237640"/>
    </source>
</evidence>
<dbReference type="EMBL" id="PVYX01000002">
    <property type="protein sequence ID" value="PRX54386.1"/>
    <property type="molecule type" value="Genomic_DNA"/>
</dbReference>